<evidence type="ECO:0000256" key="1">
    <source>
        <dbReference type="SAM" id="MobiDB-lite"/>
    </source>
</evidence>
<dbReference type="PANTHER" id="PTHR34310:SF9">
    <property type="entry name" value="BLR5716 PROTEIN"/>
    <property type="match status" value="1"/>
</dbReference>
<feature type="compositionally biased region" description="Acidic residues" evidence="1">
    <location>
        <begin position="191"/>
        <end position="201"/>
    </location>
</feature>
<name>A0ABU1MVX1_9CAUL</name>
<protein>
    <submittedName>
        <fullName evidence="3">Uncharacterized protein (DUF427 family)</fullName>
    </submittedName>
</protein>
<proteinExistence type="predicted"/>
<gene>
    <name evidence="3" type="ORF">J2800_001069</name>
</gene>
<keyword evidence="4" id="KW-1185">Reference proteome</keyword>
<feature type="region of interest" description="Disordered" evidence="1">
    <location>
        <begin position="120"/>
        <end position="219"/>
    </location>
</feature>
<dbReference type="EMBL" id="JAVDRL010000003">
    <property type="protein sequence ID" value="MDR6530333.1"/>
    <property type="molecule type" value="Genomic_DNA"/>
</dbReference>
<feature type="domain" description="DUF427" evidence="2">
    <location>
        <begin position="19"/>
        <end position="111"/>
    </location>
</feature>
<dbReference type="RefSeq" id="WP_310029857.1">
    <property type="nucleotide sequence ID" value="NZ_JAVDRL010000003.1"/>
</dbReference>
<evidence type="ECO:0000313" key="3">
    <source>
        <dbReference type="EMBL" id="MDR6530333.1"/>
    </source>
</evidence>
<reference evidence="3 4" key="1">
    <citation type="submission" date="2023-07" db="EMBL/GenBank/DDBJ databases">
        <title>Sorghum-associated microbial communities from plants grown in Nebraska, USA.</title>
        <authorList>
            <person name="Schachtman D."/>
        </authorList>
    </citation>
    <scope>NUCLEOTIDE SEQUENCE [LARGE SCALE GENOMIC DNA]</scope>
    <source>
        <strain evidence="3 4">DS2154</strain>
    </source>
</reference>
<dbReference type="Gene3D" id="2.170.150.40">
    <property type="entry name" value="Domain of unknown function (DUF427)"/>
    <property type="match status" value="1"/>
</dbReference>
<dbReference type="InterPro" id="IPR007361">
    <property type="entry name" value="DUF427"/>
</dbReference>
<organism evidence="3 4">
    <name type="scientific">Caulobacter rhizosphaerae</name>
    <dbReference type="NCBI Taxonomy" id="2010972"/>
    <lineage>
        <taxon>Bacteria</taxon>
        <taxon>Pseudomonadati</taxon>
        <taxon>Pseudomonadota</taxon>
        <taxon>Alphaproteobacteria</taxon>
        <taxon>Caulobacterales</taxon>
        <taxon>Caulobacteraceae</taxon>
        <taxon>Caulobacter</taxon>
    </lineage>
</organism>
<dbReference type="Pfam" id="PF04248">
    <property type="entry name" value="NTP_transf_9"/>
    <property type="match status" value="1"/>
</dbReference>
<comment type="caution">
    <text evidence="3">The sequence shown here is derived from an EMBL/GenBank/DDBJ whole genome shotgun (WGS) entry which is preliminary data.</text>
</comment>
<evidence type="ECO:0000259" key="2">
    <source>
        <dbReference type="Pfam" id="PF04248"/>
    </source>
</evidence>
<dbReference type="PANTHER" id="PTHR34310">
    <property type="entry name" value="DUF427 DOMAIN PROTEIN (AFU_ORTHOLOGUE AFUA_3G02220)"/>
    <property type="match status" value="1"/>
</dbReference>
<dbReference type="Proteomes" id="UP001262754">
    <property type="component" value="Unassembled WGS sequence"/>
</dbReference>
<sequence>MDATHQDHPITCAKEPGRVQVLFEGHSIATSDDVLVLREEGHDPVRYFPREHVAMAFLKKTDKVTHCPHKGQASYYTIMRDRQIIENAVWSYEAPLPGMGQIAGRLAFYPEHFDFQVGAQSASDTEAADHGRAEAANAPGSNGRPDSGWAPAQGRGAERSFAPGVDEVVRHTDSGSGASQAEHWDANVSMPDDEAWEGDDIREDRPPTVAKPYEGTGSI</sequence>
<evidence type="ECO:0000313" key="4">
    <source>
        <dbReference type="Proteomes" id="UP001262754"/>
    </source>
</evidence>
<dbReference type="InterPro" id="IPR038694">
    <property type="entry name" value="DUF427_sf"/>
</dbReference>
<accession>A0ABU1MVX1</accession>